<keyword evidence="1" id="KW-0812">Transmembrane</keyword>
<evidence type="ECO:0000313" key="2">
    <source>
        <dbReference type="EMBL" id="MED6127451.1"/>
    </source>
</evidence>
<dbReference type="EMBL" id="JASCZI010031801">
    <property type="protein sequence ID" value="MED6127451.1"/>
    <property type="molecule type" value="Genomic_DNA"/>
</dbReference>
<accession>A0ABU6RTJ7</accession>
<gene>
    <name evidence="2" type="ORF">PIB30_088271</name>
</gene>
<feature type="transmembrane region" description="Helical" evidence="1">
    <location>
        <begin position="187"/>
        <end position="214"/>
    </location>
</feature>
<evidence type="ECO:0000313" key="3">
    <source>
        <dbReference type="Proteomes" id="UP001341840"/>
    </source>
</evidence>
<comment type="caution">
    <text evidence="2">The sequence shown here is derived from an EMBL/GenBank/DDBJ whole genome shotgun (WGS) entry which is preliminary data.</text>
</comment>
<evidence type="ECO:0000256" key="1">
    <source>
        <dbReference type="SAM" id="Phobius"/>
    </source>
</evidence>
<keyword evidence="1" id="KW-0472">Membrane</keyword>
<protein>
    <submittedName>
        <fullName evidence="2">Uncharacterized protein</fullName>
    </submittedName>
</protein>
<proteinExistence type="predicted"/>
<sequence length="392" mass="44276">MNVIGTKETGQGFESCMTQRRGRVKPECRVGLPRVVLLAYLLGFWCFICTENPWVGDSHSVYFRLFRYRFELGKLANHSSEVFGLASPQIESSVVSCRRISEVCPKYVLGFRTLCNEPGLRRFRSVYKVEPFGYTADSTRASDDINHYRRLLIFISLVSGVPSFRFRGSLPIRTPRFPNDFRKLSQLFISDCLFNGILKIVTLLYFVSIFLVVITKQRSISCSLGSSLKGSGSGKDSFLEDLLIDLRDGGCQGSIVVEFLLQWLWLALEPGVPLVVPRVMWLRINPGSRMGLAVLEITPLPRRRSRWIQPKTRKALASQSLEGYGEGPTFNFIDRSVAYRPMLNVPEVFMWIGVSMDPSDSMSVGLTKCLGNWTRSIRFGKGVWPSMGNDSS</sequence>
<name>A0ABU6RTJ7_9FABA</name>
<dbReference type="Proteomes" id="UP001341840">
    <property type="component" value="Unassembled WGS sequence"/>
</dbReference>
<keyword evidence="3" id="KW-1185">Reference proteome</keyword>
<reference evidence="2 3" key="1">
    <citation type="journal article" date="2023" name="Plants (Basel)">
        <title>Bridging the Gap: Combining Genomics and Transcriptomics Approaches to Understand Stylosanthes scabra, an Orphan Legume from the Brazilian Caatinga.</title>
        <authorList>
            <person name="Ferreira-Neto J.R.C."/>
            <person name="da Silva M.D."/>
            <person name="Binneck E."/>
            <person name="de Melo N.F."/>
            <person name="da Silva R.H."/>
            <person name="de Melo A.L.T.M."/>
            <person name="Pandolfi V."/>
            <person name="Bustamante F.O."/>
            <person name="Brasileiro-Vidal A.C."/>
            <person name="Benko-Iseppon A.M."/>
        </authorList>
    </citation>
    <scope>NUCLEOTIDE SEQUENCE [LARGE SCALE GENOMIC DNA]</scope>
    <source>
        <tissue evidence="2">Leaves</tissue>
    </source>
</reference>
<keyword evidence="1" id="KW-1133">Transmembrane helix</keyword>
<organism evidence="2 3">
    <name type="scientific">Stylosanthes scabra</name>
    <dbReference type="NCBI Taxonomy" id="79078"/>
    <lineage>
        <taxon>Eukaryota</taxon>
        <taxon>Viridiplantae</taxon>
        <taxon>Streptophyta</taxon>
        <taxon>Embryophyta</taxon>
        <taxon>Tracheophyta</taxon>
        <taxon>Spermatophyta</taxon>
        <taxon>Magnoliopsida</taxon>
        <taxon>eudicotyledons</taxon>
        <taxon>Gunneridae</taxon>
        <taxon>Pentapetalae</taxon>
        <taxon>rosids</taxon>
        <taxon>fabids</taxon>
        <taxon>Fabales</taxon>
        <taxon>Fabaceae</taxon>
        <taxon>Papilionoideae</taxon>
        <taxon>50 kb inversion clade</taxon>
        <taxon>dalbergioids sensu lato</taxon>
        <taxon>Dalbergieae</taxon>
        <taxon>Pterocarpus clade</taxon>
        <taxon>Stylosanthes</taxon>
    </lineage>
</organism>